<sequence length="434" mass="46372">MAVKKPSTEDKRVLAATIVGTSIEWYDYLIYAQSAALIFGPLFFTPATRSDPDVGQIFSLATIGIAFLFRPLGAVICGYLGDRFGRRAMLVITLTLIGSATGLIGLLPTYASIGIWAPILLILLRILQGFSAGGEWGGAALLAVEHAPPSRRTSFGAFPQAGVPIGLLIATGAMLAVSASFDSVQMLAYGWRIPFLFSIVLTVTGWVIRQRVEESPVFKALQSRRLESKAPLREVFKSHFRLIWQSALICVGNSAAGYLFLAFTISYGQSVLNLPVGQLLSCSIAACLLWLVSTFASGWIGDRIGAARTLQIGYLLLALWAVPMWLLIDTATISSFLCALLVLAIPLGLSYGPQAAVLANLFPAEVRYSGISTGYALGSILGGAFAPTIAQAIMSRYHHSFGIGIYIAVFALISLAAVTVSQTTSKAHLEDTVR</sequence>
<dbReference type="EMBL" id="JAUSRO010000015">
    <property type="protein sequence ID" value="MDP9901944.1"/>
    <property type="molecule type" value="Genomic_DNA"/>
</dbReference>
<feature type="transmembrane region" description="Helical" evidence="7">
    <location>
        <begin position="312"/>
        <end position="328"/>
    </location>
</feature>
<keyword evidence="2" id="KW-0813">Transport</keyword>
<dbReference type="InterPro" id="IPR036259">
    <property type="entry name" value="MFS_trans_sf"/>
</dbReference>
<dbReference type="Pfam" id="PF07690">
    <property type="entry name" value="MFS_1"/>
    <property type="match status" value="1"/>
</dbReference>
<feature type="transmembrane region" description="Helical" evidence="7">
    <location>
        <begin position="113"/>
        <end position="143"/>
    </location>
</feature>
<comment type="caution">
    <text evidence="9">The sequence shown here is derived from an EMBL/GenBank/DDBJ whole genome shotgun (WGS) entry which is preliminary data.</text>
</comment>
<feature type="transmembrane region" description="Helical" evidence="7">
    <location>
        <begin position="88"/>
        <end position="107"/>
    </location>
</feature>
<dbReference type="CDD" id="cd17369">
    <property type="entry name" value="MFS_ShiA_like"/>
    <property type="match status" value="1"/>
</dbReference>
<keyword evidence="5 7" id="KW-1133">Transmembrane helix</keyword>
<dbReference type="SUPFAM" id="SSF103473">
    <property type="entry name" value="MFS general substrate transporter"/>
    <property type="match status" value="1"/>
</dbReference>
<keyword evidence="3" id="KW-1003">Cell membrane</keyword>
<name>A0ABT9SC79_9BURK</name>
<comment type="subcellular location">
    <subcellularLocation>
        <location evidence="1">Cell membrane</location>
        <topology evidence="1">Multi-pass membrane protein</topology>
    </subcellularLocation>
</comment>
<dbReference type="PROSITE" id="PS50850">
    <property type="entry name" value="MFS"/>
    <property type="match status" value="1"/>
</dbReference>
<evidence type="ECO:0000313" key="9">
    <source>
        <dbReference type="EMBL" id="MDP9901944.1"/>
    </source>
</evidence>
<dbReference type="Proteomes" id="UP001226867">
    <property type="component" value="Unassembled WGS sequence"/>
</dbReference>
<organism evidence="9 10">
    <name type="scientific">Variovorax ginsengisoli</name>
    <dbReference type="NCBI Taxonomy" id="363844"/>
    <lineage>
        <taxon>Bacteria</taxon>
        <taxon>Pseudomonadati</taxon>
        <taxon>Pseudomonadota</taxon>
        <taxon>Betaproteobacteria</taxon>
        <taxon>Burkholderiales</taxon>
        <taxon>Comamonadaceae</taxon>
        <taxon>Variovorax</taxon>
    </lineage>
</organism>
<reference evidence="9 10" key="1">
    <citation type="submission" date="2023-07" db="EMBL/GenBank/DDBJ databases">
        <title>Sorghum-associated microbial communities from plants grown in Nebraska, USA.</title>
        <authorList>
            <person name="Schachtman D."/>
        </authorList>
    </citation>
    <scope>NUCLEOTIDE SEQUENCE [LARGE SCALE GENOMIC DNA]</scope>
    <source>
        <strain evidence="9 10">DS1607</strain>
    </source>
</reference>
<keyword evidence="4 7" id="KW-0812">Transmembrane</keyword>
<gene>
    <name evidence="9" type="ORF">J2W36_004216</name>
</gene>
<feature type="transmembrane region" description="Helical" evidence="7">
    <location>
        <begin position="277"/>
        <end position="300"/>
    </location>
</feature>
<feature type="transmembrane region" description="Helical" evidence="7">
    <location>
        <begin position="400"/>
        <end position="420"/>
    </location>
</feature>
<feature type="transmembrane region" description="Helical" evidence="7">
    <location>
        <begin position="189"/>
        <end position="208"/>
    </location>
</feature>
<evidence type="ECO:0000256" key="5">
    <source>
        <dbReference type="ARBA" id="ARBA00022989"/>
    </source>
</evidence>
<evidence type="ECO:0000256" key="4">
    <source>
        <dbReference type="ARBA" id="ARBA00022692"/>
    </source>
</evidence>
<proteinExistence type="predicted"/>
<evidence type="ECO:0000256" key="1">
    <source>
        <dbReference type="ARBA" id="ARBA00004651"/>
    </source>
</evidence>
<feature type="transmembrane region" description="Helical" evidence="7">
    <location>
        <begin position="374"/>
        <end position="394"/>
    </location>
</feature>
<evidence type="ECO:0000256" key="6">
    <source>
        <dbReference type="ARBA" id="ARBA00023136"/>
    </source>
</evidence>
<protein>
    <submittedName>
        <fullName evidence="9">MFS family permease</fullName>
    </submittedName>
</protein>
<dbReference type="InterPro" id="IPR020846">
    <property type="entry name" value="MFS_dom"/>
</dbReference>
<keyword evidence="10" id="KW-1185">Reference proteome</keyword>
<feature type="transmembrane region" description="Helical" evidence="7">
    <location>
        <begin position="334"/>
        <end position="362"/>
    </location>
</feature>
<evidence type="ECO:0000259" key="8">
    <source>
        <dbReference type="PROSITE" id="PS50850"/>
    </source>
</evidence>
<evidence type="ECO:0000256" key="3">
    <source>
        <dbReference type="ARBA" id="ARBA00022475"/>
    </source>
</evidence>
<accession>A0ABT9SC79</accession>
<dbReference type="InterPro" id="IPR011701">
    <property type="entry name" value="MFS"/>
</dbReference>
<feature type="domain" description="Major facilitator superfamily (MFS) profile" evidence="8">
    <location>
        <begin position="13"/>
        <end position="426"/>
    </location>
</feature>
<feature type="transmembrane region" description="Helical" evidence="7">
    <location>
        <begin position="242"/>
        <end position="265"/>
    </location>
</feature>
<dbReference type="Gene3D" id="1.20.1250.20">
    <property type="entry name" value="MFS general substrate transporter like domains"/>
    <property type="match status" value="2"/>
</dbReference>
<evidence type="ECO:0000313" key="10">
    <source>
        <dbReference type="Proteomes" id="UP001226867"/>
    </source>
</evidence>
<dbReference type="PANTHER" id="PTHR43045">
    <property type="entry name" value="SHIKIMATE TRANSPORTER"/>
    <property type="match status" value="1"/>
</dbReference>
<dbReference type="PROSITE" id="PS00217">
    <property type="entry name" value="SUGAR_TRANSPORT_2"/>
    <property type="match status" value="1"/>
</dbReference>
<evidence type="ECO:0000256" key="2">
    <source>
        <dbReference type="ARBA" id="ARBA00022448"/>
    </source>
</evidence>
<feature type="transmembrane region" description="Helical" evidence="7">
    <location>
        <begin position="155"/>
        <end position="177"/>
    </location>
</feature>
<evidence type="ECO:0000256" key="7">
    <source>
        <dbReference type="SAM" id="Phobius"/>
    </source>
</evidence>
<dbReference type="PANTHER" id="PTHR43045:SF1">
    <property type="entry name" value="SHIKIMATE TRANSPORTER"/>
    <property type="match status" value="1"/>
</dbReference>
<dbReference type="InterPro" id="IPR005829">
    <property type="entry name" value="Sugar_transporter_CS"/>
</dbReference>
<keyword evidence="6 7" id="KW-0472">Membrane</keyword>
<feature type="transmembrane region" description="Helical" evidence="7">
    <location>
        <begin position="57"/>
        <end position="81"/>
    </location>
</feature>